<reference evidence="4" key="1">
    <citation type="submission" date="2023-01" db="EMBL/GenBank/DDBJ databases">
        <authorList>
            <person name="Piombo E."/>
        </authorList>
    </citation>
    <scope>NUCLEOTIDE SEQUENCE</scope>
</reference>
<dbReference type="Gene3D" id="1.25.40.20">
    <property type="entry name" value="Ankyrin repeat-containing domain"/>
    <property type="match status" value="1"/>
</dbReference>
<organism evidence="4 5">
    <name type="scientific">Clonostachys chloroleuca</name>
    <dbReference type="NCBI Taxonomy" id="1926264"/>
    <lineage>
        <taxon>Eukaryota</taxon>
        <taxon>Fungi</taxon>
        <taxon>Dikarya</taxon>
        <taxon>Ascomycota</taxon>
        <taxon>Pezizomycotina</taxon>
        <taxon>Sordariomycetes</taxon>
        <taxon>Hypocreomycetidae</taxon>
        <taxon>Hypocreales</taxon>
        <taxon>Bionectriaceae</taxon>
        <taxon>Clonostachys</taxon>
    </lineage>
</organism>
<dbReference type="InterPro" id="IPR002110">
    <property type="entry name" value="Ankyrin_rpt"/>
</dbReference>
<keyword evidence="2 3" id="KW-0040">ANK repeat</keyword>
<dbReference type="SUPFAM" id="SSF48403">
    <property type="entry name" value="Ankyrin repeat"/>
    <property type="match status" value="1"/>
</dbReference>
<accession>A0AA35MIN9</accession>
<evidence type="ECO:0000256" key="3">
    <source>
        <dbReference type="PROSITE-ProRule" id="PRU00023"/>
    </source>
</evidence>
<dbReference type="EMBL" id="CABFNP030001284">
    <property type="protein sequence ID" value="CAI6096861.1"/>
    <property type="molecule type" value="Genomic_DNA"/>
</dbReference>
<dbReference type="SMART" id="SM00248">
    <property type="entry name" value="ANK"/>
    <property type="match status" value="3"/>
</dbReference>
<protein>
    <submittedName>
        <fullName evidence="4">Uncharacterized protein</fullName>
    </submittedName>
</protein>
<dbReference type="PANTHER" id="PTHR24171">
    <property type="entry name" value="ANKYRIN REPEAT DOMAIN-CONTAINING PROTEIN 39-RELATED"/>
    <property type="match status" value="1"/>
</dbReference>
<dbReference type="PROSITE" id="PS50088">
    <property type="entry name" value="ANK_REPEAT"/>
    <property type="match status" value="2"/>
</dbReference>
<dbReference type="Pfam" id="PF12796">
    <property type="entry name" value="Ank_2"/>
    <property type="match status" value="1"/>
</dbReference>
<keyword evidence="5" id="KW-1185">Reference proteome</keyword>
<dbReference type="PANTHER" id="PTHR24171:SF10">
    <property type="entry name" value="ANKYRIN REPEAT DOMAIN-CONTAINING PROTEIN 29-LIKE"/>
    <property type="match status" value="1"/>
</dbReference>
<dbReference type="InterPro" id="IPR036770">
    <property type="entry name" value="Ankyrin_rpt-contain_sf"/>
</dbReference>
<evidence type="ECO:0000313" key="4">
    <source>
        <dbReference type="EMBL" id="CAI6096861.1"/>
    </source>
</evidence>
<name>A0AA35MIN9_9HYPO</name>
<dbReference type="AlphaFoldDB" id="A0AA35MIN9"/>
<dbReference type="Proteomes" id="UP001160390">
    <property type="component" value="Unassembled WGS sequence"/>
</dbReference>
<keyword evidence="1" id="KW-0677">Repeat</keyword>
<feature type="repeat" description="ANK" evidence="3">
    <location>
        <begin position="55"/>
        <end position="87"/>
    </location>
</feature>
<proteinExistence type="predicted"/>
<dbReference type="Pfam" id="PF00023">
    <property type="entry name" value="Ank"/>
    <property type="match status" value="1"/>
</dbReference>
<feature type="repeat" description="ANK" evidence="3">
    <location>
        <begin position="133"/>
        <end position="165"/>
    </location>
</feature>
<sequence>MAAAAHGYHQLDTAEQSLSKGVFFACLLTVAARGHDLVVETILEKALCVDLRDFSYQQALHFAAARGHCKVLKLLLMRAKDADIKGRWYTPALLAAAEKQQLQTTHILLQAGADVNERLAEARTAETWRNIGGRKSVIEAAVLGGSVEITKLLLEAGADPNPDDGLLSTALHTAAEMG</sequence>
<evidence type="ECO:0000256" key="2">
    <source>
        <dbReference type="ARBA" id="ARBA00023043"/>
    </source>
</evidence>
<gene>
    <name evidence="4" type="ORF">CCHLO57077_00003357</name>
</gene>
<evidence type="ECO:0000313" key="5">
    <source>
        <dbReference type="Proteomes" id="UP001160390"/>
    </source>
</evidence>
<comment type="caution">
    <text evidence="4">The sequence shown here is derived from an EMBL/GenBank/DDBJ whole genome shotgun (WGS) entry which is preliminary data.</text>
</comment>
<evidence type="ECO:0000256" key="1">
    <source>
        <dbReference type="ARBA" id="ARBA00022737"/>
    </source>
</evidence>